<evidence type="ECO:0000256" key="3">
    <source>
        <dbReference type="SAM" id="SignalP"/>
    </source>
</evidence>
<evidence type="ECO:0000313" key="5">
    <source>
        <dbReference type="EMBL" id="MDI1486669.1"/>
    </source>
</evidence>
<dbReference type="Proteomes" id="UP001161017">
    <property type="component" value="Unassembled WGS sequence"/>
</dbReference>
<keyword evidence="3" id="KW-0732">Signal</keyword>
<evidence type="ECO:0000256" key="2">
    <source>
        <dbReference type="ARBA" id="ARBA00022801"/>
    </source>
</evidence>
<dbReference type="Pfam" id="PF00135">
    <property type="entry name" value="COesterase"/>
    <property type="match status" value="1"/>
</dbReference>
<sequence>MHVLIAASTLSTLLVGFGAAEPFVINKDTSISYQGTSADGVEQFQGILFGQDTSGPNRFTPPKVFYPPAGTTVDATKAGAACPQPSKGIVPCMSDVKLQSENCLSLRIARPAEDAAKGGKPLPVMVYIYGGKTLPAKLLMRQGKNVNGENVDSRGSIVGEAYDDFFQPQGLVKQAAENDQPVIYVAMNYRIGMFGFPASDAFKAAGAENLGLRDQYLALQWVKDNIAAFGGDPDNVTIFGQSFGGISVGLQMVSYGADRDALFHKAIMTSGGIAGDRSGAITFGNTLAVGKTTKCVAADGEVDDAAIECMRKIPTEEFNTIQVNQATGNGSGFGFAAFSAVVDGDFLPAQTGDLIEAGKFYQHVPLISTWTMDDGSFSADTGASTDEDVINSFKSYFPNYSDDIGKELLSLYPESEFETQAETSAPATSPQFFRASRIVRDIDPVCPLLAFSRKVQHFGESKVYLAELNATRLTPYWDAWGMPLGISHLSDIPYFFNEPLPSPGDNSPEAFALAAPYSGSFASFANTGDPVSKGKTTFQEWPVAFTEGSKDLNIRVIGGPEESELVDAGDVERQHRSFKTELRKRKTVSPLVTSAEEAKLIERCAYISSLRP</sequence>
<dbReference type="Gene3D" id="3.40.50.1820">
    <property type="entry name" value="alpha/beta hydrolase"/>
    <property type="match status" value="1"/>
</dbReference>
<dbReference type="GO" id="GO:0052689">
    <property type="term" value="F:carboxylic ester hydrolase activity"/>
    <property type="evidence" value="ECO:0007669"/>
    <property type="project" value="TreeGrafter"/>
</dbReference>
<organism evidence="5 6">
    <name type="scientific">Ramalina farinacea</name>
    <dbReference type="NCBI Taxonomy" id="258253"/>
    <lineage>
        <taxon>Eukaryota</taxon>
        <taxon>Fungi</taxon>
        <taxon>Dikarya</taxon>
        <taxon>Ascomycota</taxon>
        <taxon>Pezizomycotina</taxon>
        <taxon>Lecanoromycetes</taxon>
        <taxon>OSLEUM clade</taxon>
        <taxon>Lecanoromycetidae</taxon>
        <taxon>Lecanorales</taxon>
        <taxon>Lecanorineae</taxon>
        <taxon>Ramalinaceae</taxon>
        <taxon>Ramalina</taxon>
    </lineage>
</organism>
<dbReference type="AlphaFoldDB" id="A0AA43QJ92"/>
<feature type="chain" id="PRO_5041383094" description="Carboxylesterase type B domain-containing protein" evidence="3">
    <location>
        <begin position="21"/>
        <end position="612"/>
    </location>
</feature>
<dbReference type="InterPro" id="IPR002018">
    <property type="entry name" value="CarbesteraseB"/>
</dbReference>
<keyword evidence="6" id="KW-1185">Reference proteome</keyword>
<evidence type="ECO:0000259" key="4">
    <source>
        <dbReference type="Pfam" id="PF00135"/>
    </source>
</evidence>
<reference evidence="5" key="1">
    <citation type="journal article" date="2023" name="Genome Biol. Evol.">
        <title>First Whole Genome Sequence and Flow Cytometry Genome Size Data for the Lichen-Forming Fungus Ramalina farinacea (Ascomycota).</title>
        <authorList>
            <person name="Llewellyn T."/>
            <person name="Mian S."/>
            <person name="Hill R."/>
            <person name="Leitch I.J."/>
            <person name="Gaya E."/>
        </authorList>
    </citation>
    <scope>NUCLEOTIDE SEQUENCE</scope>
    <source>
        <strain evidence="5">LIQ254RAFAR</strain>
    </source>
</reference>
<comment type="similarity">
    <text evidence="1">Belongs to the type-B carboxylesterase/lipase family.</text>
</comment>
<protein>
    <recommendedName>
        <fullName evidence="4">Carboxylesterase type B domain-containing protein</fullName>
    </recommendedName>
</protein>
<evidence type="ECO:0000313" key="6">
    <source>
        <dbReference type="Proteomes" id="UP001161017"/>
    </source>
</evidence>
<proteinExistence type="inferred from homology"/>
<dbReference type="InterPro" id="IPR029058">
    <property type="entry name" value="AB_hydrolase_fold"/>
</dbReference>
<feature type="signal peptide" evidence="3">
    <location>
        <begin position="1"/>
        <end position="20"/>
    </location>
</feature>
<dbReference type="SUPFAM" id="SSF53474">
    <property type="entry name" value="alpha/beta-Hydrolases"/>
    <property type="match status" value="1"/>
</dbReference>
<feature type="domain" description="Carboxylesterase type B" evidence="4">
    <location>
        <begin position="37"/>
        <end position="547"/>
    </location>
</feature>
<evidence type="ECO:0000256" key="1">
    <source>
        <dbReference type="ARBA" id="ARBA00005964"/>
    </source>
</evidence>
<dbReference type="EMBL" id="JAPUFD010000004">
    <property type="protein sequence ID" value="MDI1486669.1"/>
    <property type="molecule type" value="Genomic_DNA"/>
</dbReference>
<name>A0AA43QJ92_9LECA</name>
<gene>
    <name evidence="5" type="ORF">OHK93_005929</name>
</gene>
<dbReference type="InterPro" id="IPR050654">
    <property type="entry name" value="AChE-related_enzymes"/>
</dbReference>
<dbReference type="PANTHER" id="PTHR43918:SF4">
    <property type="entry name" value="CARBOXYLIC ESTER HYDROLASE"/>
    <property type="match status" value="1"/>
</dbReference>
<comment type="caution">
    <text evidence="5">The sequence shown here is derived from an EMBL/GenBank/DDBJ whole genome shotgun (WGS) entry which is preliminary data.</text>
</comment>
<keyword evidence="2" id="KW-0378">Hydrolase</keyword>
<dbReference type="PANTHER" id="PTHR43918">
    <property type="entry name" value="ACETYLCHOLINESTERASE"/>
    <property type="match status" value="1"/>
</dbReference>
<accession>A0AA43QJ92</accession>